<evidence type="ECO:0000313" key="2">
    <source>
        <dbReference type="EMBL" id="SNS21092.1"/>
    </source>
</evidence>
<sequence length="88" mass="9860">MANGLYLSGWNPDGASKEWERTSMDRESSGDLLRSKGVPDRFGDPVEAVGWFMGDWLRVLVADYSNGRRITLRVSDAGYLLEYDLVTA</sequence>
<keyword evidence="3" id="KW-1185">Reference proteome</keyword>
<evidence type="ECO:0000256" key="1">
    <source>
        <dbReference type="SAM" id="MobiDB-lite"/>
    </source>
</evidence>
<dbReference type="RefSeq" id="WP_144033709.1">
    <property type="nucleotide sequence ID" value="NZ_FZOS01000002.1"/>
</dbReference>
<gene>
    <name evidence="2" type="ORF">SAMN06295912_102283</name>
</gene>
<protein>
    <submittedName>
        <fullName evidence="2">Uncharacterized protein</fullName>
    </submittedName>
</protein>
<evidence type="ECO:0000313" key="3">
    <source>
        <dbReference type="Proteomes" id="UP000198281"/>
    </source>
</evidence>
<dbReference type="AlphaFoldDB" id="A0A239CMJ0"/>
<organism evidence="2 3">
    <name type="scientific">Edaphosphingomonas laterariae</name>
    <dbReference type="NCBI Taxonomy" id="861865"/>
    <lineage>
        <taxon>Bacteria</taxon>
        <taxon>Pseudomonadati</taxon>
        <taxon>Pseudomonadota</taxon>
        <taxon>Alphaproteobacteria</taxon>
        <taxon>Sphingomonadales</taxon>
        <taxon>Rhizorhabdaceae</taxon>
        <taxon>Edaphosphingomonas</taxon>
    </lineage>
</organism>
<feature type="region of interest" description="Disordered" evidence="1">
    <location>
        <begin position="1"/>
        <end position="32"/>
    </location>
</feature>
<accession>A0A239CMJ0</accession>
<dbReference type="Proteomes" id="UP000198281">
    <property type="component" value="Unassembled WGS sequence"/>
</dbReference>
<dbReference type="OrthoDB" id="7589071at2"/>
<proteinExistence type="predicted"/>
<name>A0A239CMJ0_9SPHN</name>
<dbReference type="EMBL" id="FZOS01000002">
    <property type="protein sequence ID" value="SNS21092.1"/>
    <property type="molecule type" value="Genomic_DNA"/>
</dbReference>
<reference evidence="3" key="1">
    <citation type="submission" date="2017-06" db="EMBL/GenBank/DDBJ databases">
        <authorList>
            <person name="Varghese N."/>
            <person name="Submissions S."/>
        </authorList>
    </citation>
    <scope>NUCLEOTIDE SEQUENCE [LARGE SCALE GENOMIC DNA]</scope>
    <source>
        <strain evidence="3">LNB2</strain>
    </source>
</reference>
<feature type="compositionally biased region" description="Basic and acidic residues" evidence="1">
    <location>
        <begin position="15"/>
        <end position="32"/>
    </location>
</feature>